<keyword evidence="2 3" id="KW-0802">TPR repeat</keyword>
<dbReference type="PANTHER" id="PTHR44858">
    <property type="entry name" value="TETRATRICOPEPTIDE REPEAT PROTEIN 6"/>
    <property type="match status" value="1"/>
</dbReference>
<dbReference type="SMART" id="SM00028">
    <property type="entry name" value="TPR"/>
    <property type="match status" value="3"/>
</dbReference>
<evidence type="ECO:0000313" key="5">
    <source>
        <dbReference type="EMBL" id="KKI98166.1"/>
    </source>
</evidence>
<keyword evidence="4" id="KW-1133">Transmembrane helix</keyword>
<organism evidence="5 6">
    <name type="scientific">Prochlorothrix hollandica PCC 9006 = CALU 1027</name>
    <dbReference type="NCBI Taxonomy" id="317619"/>
    <lineage>
        <taxon>Bacteria</taxon>
        <taxon>Bacillati</taxon>
        <taxon>Cyanobacteriota</taxon>
        <taxon>Cyanophyceae</taxon>
        <taxon>Prochlorotrichales</taxon>
        <taxon>Prochlorotrichaceae</taxon>
        <taxon>Prochlorothrix</taxon>
    </lineage>
</organism>
<comment type="caution">
    <text evidence="5">The sequence shown here is derived from an EMBL/GenBank/DDBJ whole genome shotgun (WGS) entry which is preliminary data.</text>
</comment>
<dbReference type="Pfam" id="PF13432">
    <property type="entry name" value="TPR_16"/>
    <property type="match status" value="1"/>
</dbReference>
<proteinExistence type="predicted"/>
<gene>
    <name evidence="5" type="ORF">PROH_20980</name>
</gene>
<dbReference type="GO" id="GO:0009279">
    <property type="term" value="C:cell outer membrane"/>
    <property type="evidence" value="ECO:0007669"/>
    <property type="project" value="TreeGrafter"/>
</dbReference>
<keyword evidence="6" id="KW-1185">Reference proteome</keyword>
<dbReference type="GO" id="GO:0046813">
    <property type="term" value="P:receptor-mediated virion attachment to host cell"/>
    <property type="evidence" value="ECO:0007669"/>
    <property type="project" value="TreeGrafter"/>
</dbReference>
<sequence>MTDALPLSYLALLVVLLGGASFFVVRQVLRTRRTELAMAELQNKLLQEKKGQARDYYELGSIMISKKLYVQAIKQLEKALKADDLGDGEPAALVHNALGYGYAAQEQFDLAIRHYKEALKQVPEYVVALNNLALAYERKQLMAQALAAYDQVLSLDPTNKAAGKRAEFLRKLTVVS</sequence>
<dbReference type="OrthoDB" id="485055at2"/>
<evidence type="ECO:0000313" key="6">
    <source>
        <dbReference type="Proteomes" id="UP000034681"/>
    </source>
</evidence>
<evidence type="ECO:0000256" key="2">
    <source>
        <dbReference type="ARBA" id="ARBA00022803"/>
    </source>
</evidence>
<name>A0A0M2PUU7_PROHO</name>
<dbReference type="SUPFAM" id="SSF48452">
    <property type="entry name" value="TPR-like"/>
    <property type="match status" value="1"/>
</dbReference>
<keyword evidence="1" id="KW-0677">Repeat</keyword>
<dbReference type="EMBL" id="AJTX02000010">
    <property type="protein sequence ID" value="KKI98166.1"/>
    <property type="molecule type" value="Genomic_DNA"/>
</dbReference>
<dbReference type="InterPro" id="IPR011990">
    <property type="entry name" value="TPR-like_helical_dom_sf"/>
</dbReference>
<keyword evidence="4" id="KW-0472">Membrane</keyword>
<evidence type="ECO:0000256" key="1">
    <source>
        <dbReference type="ARBA" id="ARBA00022737"/>
    </source>
</evidence>
<evidence type="ECO:0000256" key="4">
    <source>
        <dbReference type="SAM" id="Phobius"/>
    </source>
</evidence>
<dbReference type="STRING" id="317619.GCA_000332315_03064"/>
<dbReference type="InterPro" id="IPR050498">
    <property type="entry name" value="Ycf3"/>
</dbReference>
<keyword evidence="4" id="KW-0812">Transmembrane</keyword>
<protein>
    <submittedName>
        <fullName evidence="5">Uncharacterized protein</fullName>
    </submittedName>
</protein>
<reference evidence="5" key="1">
    <citation type="submission" date="2012-04" db="EMBL/GenBank/DDBJ databases">
        <authorList>
            <person name="Borisov I.G."/>
            <person name="Ivanikova N.V."/>
            <person name="Pinevich A.V."/>
        </authorList>
    </citation>
    <scope>NUCLEOTIDE SEQUENCE</scope>
    <source>
        <strain evidence="5">CALU 1027</strain>
    </source>
</reference>
<dbReference type="PROSITE" id="PS50005">
    <property type="entry name" value="TPR"/>
    <property type="match status" value="2"/>
</dbReference>
<feature type="repeat" description="TPR" evidence="3">
    <location>
        <begin position="126"/>
        <end position="159"/>
    </location>
</feature>
<dbReference type="RefSeq" id="WP_017713321.1">
    <property type="nucleotide sequence ID" value="NZ_KB235939.1"/>
</dbReference>
<dbReference type="Proteomes" id="UP000034681">
    <property type="component" value="Unassembled WGS sequence"/>
</dbReference>
<dbReference type="AlphaFoldDB" id="A0A0M2PUU7"/>
<dbReference type="Gene3D" id="1.25.40.10">
    <property type="entry name" value="Tetratricopeptide repeat domain"/>
    <property type="match status" value="1"/>
</dbReference>
<feature type="repeat" description="TPR" evidence="3">
    <location>
        <begin position="92"/>
        <end position="125"/>
    </location>
</feature>
<accession>A0A0M2PUU7</accession>
<dbReference type="PANTHER" id="PTHR44858:SF1">
    <property type="entry name" value="UDP-N-ACETYLGLUCOSAMINE--PEPTIDE N-ACETYLGLUCOSAMINYLTRANSFERASE SPINDLY-RELATED"/>
    <property type="match status" value="1"/>
</dbReference>
<dbReference type="InterPro" id="IPR019734">
    <property type="entry name" value="TPR_rpt"/>
</dbReference>
<dbReference type="eggNOG" id="COG0457">
    <property type="taxonomic scope" value="Bacteria"/>
</dbReference>
<evidence type="ECO:0000256" key="3">
    <source>
        <dbReference type="PROSITE-ProRule" id="PRU00339"/>
    </source>
</evidence>
<feature type="transmembrane region" description="Helical" evidence="4">
    <location>
        <begin position="6"/>
        <end position="25"/>
    </location>
</feature>